<dbReference type="PANTHER" id="PTHR46080:SF8">
    <property type="entry name" value="SOLUTE CARRIER FAMILY 25 MEMBER 44-LIKE"/>
    <property type="match status" value="1"/>
</dbReference>
<sequence>MAALEVTKSNVGSTTVNLGIPEPTAVVIANAIAGLTAAMAAQLISNGIDAFRKIVLEMVQRDCTEAWDIHLTYAPSSLVGSYSVAQRLVWGGVGSYLLKKDEDNQTGFKDCDGGSRSECGNGRRDYSFDHNAARYNQDSVAGSRW</sequence>
<gene>
    <name evidence="1" type="ORF">F3Y22_tig00110931pilonHSYRG00240</name>
</gene>
<dbReference type="AlphaFoldDB" id="A0A6A2ZDZ0"/>
<dbReference type="PANTHER" id="PTHR46080">
    <property type="entry name" value="MITOCHONDRIAL SUBSTRATE CARRIER FAMILY PROTEIN J"/>
    <property type="match status" value="1"/>
</dbReference>
<evidence type="ECO:0000313" key="1">
    <source>
        <dbReference type="EMBL" id="KAE8689887.1"/>
    </source>
</evidence>
<reference evidence="1" key="1">
    <citation type="submission" date="2019-09" db="EMBL/GenBank/DDBJ databases">
        <title>Draft genome information of white flower Hibiscus syriacus.</title>
        <authorList>
            <person name="Kim Y.-M."/>
        </authorList>
    </citation>
    <scope>NUCLEOTIDE SEQUENCE [LARGE SCALE GENOMIC DNA]</scope>
    <source>
        <strain evidence="1">YM2019G1</strain>
    </source>
</reference>
<dbReference type="Proteomes" id="UP000436088">
    <property type="component" value="Unassembled WGS sequence"/>
</dbReference>
<accession>A0A6A2ZDZ0</accession>
<proteinExistence type="predicted"/>
<comment type="caution">
    <text evidence="1">The sequence shown here is derived from an EMBL/GenBank/DDBJ whole genome shotgun (WGS) entry which is preliminary data.</text>
</comment>
<dbReference type="EMBL" id="VEPZ02001167">
    <property type="protein sequence ID" value="KAE8689887.1"/>
    <property type="molecule type" value="Genomic_DNA"/>
</dbReference>
<protein>
    <submittedName>
        <fullName evidence="1">Uncharacterized protein</fullName>
    </submittedName>
</protein>
<keyword evidence="2" id="KW-1185">Reference proteome</keyword>
<evidence type="ECO:0000313" key="2">
    <source>
        <dbReference type="Proteomes" id="UP000436088"/>
    </source>
</evidence>
<name>A0A6A2ZDZ0_HIBSY</name>
<organism evidence="1 2">
    <name type="scientific">Hibiscus syriacus</name>
    <name type="common">Rose of Sharon</name>
    <dbReference type="NCBI Taxonomy" id="106335"/>
    <lineage>
        <taxon>Eukaryota</taxon>
        <taxon>Viridiplantae</taxon>
        <taxon>Streptophyta</taxon>
        <taxon>Embryophyta</taxon>
        <taxon>Tracheophyta</taxon>
        <taxon>Spermatophyta</taxon>
        <taxon>Magnoliopsida</taxon>
        <taxon>eudicotyledons</taxon>
        <taxon>Gunneridae</taxon>
        <taxon>Pentapetalae</taxon>
        <taxon>rosids</taxon>
        <taxon>malvids</taxon>
        <taxon>Malvales</taxon>
        <taxon>Malvaceae</taxon>
        <taxon>Malvoideae</taxon>
        <taxon>Hibiscus</taxon>
    </lineage>
</organism>